<dbReference type="PANTHER" id="PTHR46696:SF4">
    <property type="entry name" value="BIOTIN BIOSYNTHESIS CYTOCHROME P450"/>
    <property type="match status" value="1"/>
</dbReference>
<dbReference type="GO" id="GO:0008395">
    <property type="term" value="F:steroid hydroxylase activity"/>
    <property type="evidence" value="ECO:0007669"/>
    <property type="project" value="TreeGrafter"/>
</dbReference>
<dbReference type="InterPro" id="IPR017972">
    <property type="entry name" value="Cyt_P450_CS"/>
</dbReference>
<evidence type="ECO:0000256" key="4">
    <source>
        <dbReference type="ARBA" id="ARBA00022723"/>
    </source>
</evidence>
<dbReference type="GO" id="GO:0006707">
    <property type="term" value="P:cholesterol catabolic process"/>
    <property type="evidence" value="ECO:0007669"/>
    <property type="project" value="TreeGrafter"/>
</dbReference>
<keyword evidence="4 8" id="KW-0479">Metal-binding</keyword>
<protein>
    <submittedName>
        <fullName evidence="9">Putative cytochrome P450</fullName>
    </submittedName>
</protein>
<dbReference type="EMBL" id="BAWF01000043">
    <property type="protein sequence ID" value="GAF47600.1"/>
    <property type="molecule type" value="Genomic_DNA"/>
</dbReference>
<reference evidence="9 10" key="1">
    <citation type="submission" date="2014-02" db="EMBL/GenBank/DDBJ databases">
        <title>Whole genome shotgun sequence of Rhodococcus wratislaviensis NBRC 100605.</title>
        <authorList>
            <person name="Hosoyama A."/>
            <person name="Tsuchikane K."/>
            <person name="Yoshida I."/>
            <person name="Ohji S."/>
            <person name="Ichikawa N."/>
            <person name="Yamazoe A."/>
            <person name="Fujita N."/>
        </authorList>
    </citation>
    <scope>NUCLEOTIDE SEQUENCE [LARGE SCALE GENOMIC DNA]</scope>
    <source>
        <strain evidence="9 10">NBRC 100605</strain>
    </source>
</reference>
<evidence type="ECO:0000256" key="7">
    <source>
        <dbReference type="ARBA" id="ARBA00023033"/>
    </source>
</evidence>
<dbReference type="GO" id="GO:0020037">
    <property type="term" value="F:heme binding"/>
    <property type="evidence" value="ECO:0007669"/>
    <property type="project" value="InterPro"/>
</dbReference>
<dbReference type="PRINTS" id="PR00359">
    <property type="entry name" value="BP450"/>
</dbReference>
<comment type="caution">
    <text evidence="9">The sequence shown here is derived from an EMBL/GenBank/DDBJ whole genome shotgun (WGS) entry which is preliminary data.</text>
</comment>
<dbReference type="InterPro" id="IPR001128">
    <property type="entry name" value="Cyt_P450"/>
</dbReference>
<keyword evidence="3 8" id="KW-0349">Heme</keyword>
<dbReference type="InterPro" id="IPR002397">
    <property type="entry name" value="Cyt_P450_B"/>
</dbReference>
<proteinExistence type="inferred from homology"/>
<evidence type="ECO:0000256" key="5">
    <source>
        <dbReference type="ARBA" id="ARBA00023002"/>
    </source>
</evidence>
<keyword evidence="5 8" id="KW-0560">Oxidoreductase</keyword>
<dbReference type="Pfam" id="PF00067">
    <property type="entry name" value="p450"/>
    <property type="match status" value="1"/>
</dbReference>
<dbReference type="SUPFAM" id="SSF48264">
    <property type="entry name" value="Cytochrome P450"/>
    <property type="match status" value="1"/>
</dbReference>
<keyword evidence="10" id="KW-1185">Reference proteome</keyword>
<dbReference type="InterPro" id="IPR036396">
    <property type="entry name" value="Cyt_P450_sf"/>
</dbReference>
<evidence type="ECO:0000256" key="1">
    <source>
        <dbReference type="ARBA" id="ARBA00001971"/>
    </source>
</evidence>
<comment type="similarity">
    <text evidence="2 8">Belongs to the cytochrome P450 family.</text>
</comment>
<keyword evidence="6 8" id="KW-0408">Iron</keyword>
<keyword evidence="7 8" id="KW-0503">Monooxygenase</keyword>
<comment type="cofactor">
    <cofactor evidence="1">
        <name>heme</name>
        <dbReference type="ChEBI" id="CHEBI:30413"/>
    </cofactor>
</comment>
<dbReference type="AlphaFoldDB" id="X0R9D4"/>
<evidence type="ECO:0000256" key="8">
    <source>
        <dbReference type="RuleBase" id="RU000461"/>
    </source>
</evidence>
<dbReference type="FunFam" id="1.10.630.10:FF:000018">
    <property type="entry name" value="Cytochrome P450 monooxygenase"/>
    <property type="match status" value="1"/>
</dbReference>
<dbReference type="GO" id="GO:0036199">
    <property type="term" value="F:cholest-4-en-3-one 26-monooxygenase activity"/>
    <property type="evidence" value="ECO:0007669"/>
    <property type="project" value="TreeGrafter"/>
</dbReference>
<dbReference type="PROSITE" id="PS00086">
    <property type="entry name" value="CYTOCHROME_P450"/>
    <property type="match status" value="1"/>
</dbReference>
<dbReference type="GO" id="GO:0005506">
    <property type="term" value="F:iron ion binding"/>
    <property type="evidence" value="ECO:0007669"/>
    <property type="project" value="InterPro"/>
</dbReference>
<evidence type="ECO:0000256" key="3">
    <source>
        <dbReference type="ARBA" id="ARBA00022617"/>
    </source>
</evidence>
<gene>
    <name evidence="9" type="ORF">RW1_043_00350</name>
</gene>
<organism evidence="9 10">
    <name type="scientific">Rhodococcus wratislaviensis NBRC 100605</name>
    <dbReference type="NCBI Taxonomy" id="1219028"/>
    <lineage>
        <taxon>Bacteria</taxon>
        <taxon>Bacillati</taxon>
        <taxon>Actinomycetota</taxon>
        <taxon>Actinomycetes</taxon>
        <taxon>Mycobacteriales</taxon>
        <taxon>Nocardiaceae</taxon>
        <taxon>Rhodococcus</taxon>
    </lineage>
</organism>
<dbReference type="PANTHER" id="PTHR46696">
    <property type="entry name" value="P450, PUTATIVE (EUROFUNG)-RELATED"/>
    <property type="match status" value="1"/>
</dbReference>
<evidence type="ECO:0000256" key="2">
    <source>
        <dbReference type="ARBA" id="ARBA00010617"/>
    </source>
</evidence>
<evidence type="ECO:0000313" key="10">
    <source>
        <dbReference type="Proteomes" id="UP000019491"/>
    </source>
</evidence>
<name>X0R9D4_RHOWR</name>
<dbReference type="Proteomes" id="UP000019491">
    <property type="component" value="Unassembled WGS sequence"/>
</dbReference>
<sequence>MIMSELTSAEVRIEDPDFYINDREDVYPRLHREAPVFHYEPLDVFVLSGLDDIREAARTPEIFSSASGLHLHQLRLDAEEQAVYGTVFDPAGEQFAYADPPRHRELRSIASRSFAPRAIAYLTERIQKDVADFVESVEPGRSFDFVEAAAAPLPIGVAEHFIGLPSGHADEIRGWSDALESLKLIRGPEKLREAVAQFATMNDFFREQIAFKRQNPGEDLISAMLDAELDGEPLSEANLLIYCGTFLSAGSDTTRSLLAGMIHAFAEHPEQWEKLRANPDLLDPAVEESLRWTTPARGFLRTATEDVDVHGVHIKAGQRAYLLFDAGNRDESAFADPWSFDIERPGANAHVAFGYGIHQCIAAHLARLEARILLRAIAERFSTIELAGTPTEIRQVLRAGWHEMPVVLR</sequence>
<evidence type="ECO:0000256" key="6">
    <source>
        <dbReference type="ARBA" id="ARBA00023004"/>
    </source>
</evidence>
<dbReference type="Gene3D" id="1.10.630.10">
    <property type="entry name" value="Cytochrome P450"/>
    <property type="match status" value="1"/>
</dbReference>
<accession>X0R9D4</accession>
<evidence type="ECO:0000313" key="9">
    <source>
        <dbReference type="EMBL" id="GAF47600.1"/>
    </source>
</evidence>